<dbReference type="GO" id="GO:0102559">
    <property type="term" value="F:peptide chain release factor N(5)-glutamine methyltransferase activity"/>
    <property type="evidence" value="ECO:0007669"/>
    <property type="project" value="UniProtKB-EC"/>
</dbReference>
<sequence length="289" mass="31278">MTVQELYRQARRILEDAGLDSPDFDAGELSAHFFGLDRAGIALYGNRTPPSEAAAAFCRAVKERAARRPLQYLLGQWEFMGLTLQVGEGVLIPREDTAVLVEELAAGLRGVPAPRGLDLCAGTGAVALGLCSLLPDTEALCLELSPTALSFLKRNLDAYPQYHVQVQKADVLLPDTTLRFSHGALDFIASNPPYIEREELSQLQPEVLREPAMALDGGEDGLLFYRAIAEHWVPLLKPGGLLAVEIGETQAEQVCTIFSAHPLENIRVCQDWAGLDRVVLAVHAGAAGV</sequence>
<evidence type="ECO:0000256" key="5">
    <source>
        <dbReference type="ARBA" id="ARBA00048391"/>
    </source>
</evidence>
<proteinExistence type="predicted"/>
<evidence type="ECO:0000256" key="1">
    <source>
        <dbReference type="ARBA" id="ARBA00012771"/>
    </source>
</evidence>
<dbReference type="NCBIfam" id="TIGR03534">
    <property type="entry name" value="RF_mod_PrmC"/>
    <property type="match status" value="1"/>
</dbReference>
<dbReference type="GeneID" id="90531597"/>
<evidence type="ECO:0000256" key="3">
    <source>
        <dbReference type="ARBA" id="ARBA00022679"/>
    </source>
</evidence>
<dbReference type="PANTHER" id="PTHR18895">
    <property type="entry name" value="HEMK METHYLTRANSFERASE"/>
    <property type="match status" value="1"/>
</dbReference>
<dbReference type="PROSITE" id="PS00092">
    <property type="entry name" value="N6_MTASE"/>
    <property type="match status" value="1"/>
</dbReference>
<dbReference type="InterPro" id="IPR002052">
    <property type="entry name" value="DNA_methylase_N6_adenine_CS"/>
</dbReference>
<keyword evidence="4" id="KW-0949">S-adenosyl-L-methionine</keyword>
<evidence type="ECO:0000313" key="8">
    <source>
        <dbReference type="EMBL" id="MCQ4838883.1"/>
    </source>
</evidence>
<dbReference type="CDD" id="cd02440">
    <property type="entry name" value="AdoMet_MTases"/>
    <property type="match status" value="1"/>
</dbReference>
<dbReference type="InterPro" id="IPR007848">
    <property type="entry name" value="Small_mtfrase_dom"/>
</dbReference>
<comment type="caution">
    <text evidence="8">The sequence shown here is derived from an EMBL/GenBank/DDBJ whole genome shotgun (WGS) entry which is preliminary data.</text>
</comment>
<dbReference type="Proteomes" id="UP001524473">
    <property type="component" value="Unassembled WGS sequence"/>
</dbReference>
<evidence type="ECO:0000256" key="4">
    <source>
        <dbReference type="ARBA" id="ARBA00022691"/>
    </source>
</evidence>
<dbReference type="InterPro" id="IPR040758">
    <property type="entry name" value="PrmC_N"/>
</dbReference>
<dbReference type="Pfam" id="PF05175">
    <property type="entry name" value="MTS"/>
    <property type="match status" value="1"/>
</dbReference>
<dbReference type="GO" id="GO:0032259">
    <property type="term" value="P:methylation"/>
    <property type="evidence" value="ECO:0007669"/>
    <property type="project" value="UniProtKB-KW"/>
</dbReference>
<dbReference type="EMBL" id="JANFZH010000004">
    <property type="protein sequence ID" value="MCQ4838883.1"/>
    <property type="molecule type" value="Genomic_DNA"/>
</dbReference>
<dbReference type="SUPFAM" id="SSF53335">
    <property type="entry name" value="S-adenosyl-L-methionine-dependent methyltransferases"/>
    <property type="match status" value="1"/>
</dbReference>
<gene>
    <name evidence="8" type="primary">prmC</name>
    <name evidence="8" type="ORF">NE695_03010</name>
</gene>
<feature type="domain" description="Methyltransferase small" evidence="6">
    <location>
        <begin position="97"/>
        <end position="214"/>
    </location>
</feature>
<feature type="domain" description="Release factor glutamine methyltransferase N-terminal" evidence="7">
    <location>
        <begin position="5"/>
        <end position="75"/>
    </location>
</feature>
<evidence type="ECO:0000256" key="2">
    <source>
        <dbReference type="ARBA" id="ARBA00022603"/>
    </source>
</evidence>
<evidence type="ECO:0000313" key="9">
    <source>
        <dbReference type="Proteomes" id="UP001524473"/>
    </source>
</evidence>
<reference evidence="8 9" key="1">
    <citation type="submission" date="2022-06" db="EMBL/GenBank/DDBJ databases">
        <title>Isolation of gut microbiota from human fecal samples.</title>
        <authorList>
            <person name="Pamer E.G."/>
            <person name="Barat B."/>
            <person name="Waligurski E."/>
            <person name="Medina S."/>
            <person name="Paddock L."/>
            <person name="Mostad J."/>
        </authorList>
    </citation>
    <scope>NUCLEOTIDE SEQUENCE [LARGE SCALE GENOMIC DNA]</scope>
    <source>
        <strain evidence="8 9">DFI.9.73</strain>
    </source>
</reference>
<accession>A0ABT1RW30</accession>
<comment type="catalytic activity">
    <reaction evidence="5">
        <text>L-glutaminyl-[peptide chain release factor] + S-adenosyl-L-methionine = N(5)-methyl-L-glutaminyl-[peptide chain release factor] + S-adenosyl-L-homocysteine + H(+)</text>
        <dbReference type="Rhea" id="RHEA:42896"/>
        <dbReference type="Rhea" id="RHEA-COMP:10271"/>
        <dbReference type="Rhea" id="RHEA-COMP:10272"/>
        <dbReference type="ChEBI" id="CHEBI:15378"/>
        <dbReference type="ChEBI" id="CHEBI:30011"/>
        <dbReference type="ChEBI" id="CHEBI:57856"/>
        <dbReference type="ChEBI" id="CHEBI:59789"/>
        <dbReference type="ChEBI" id="CHEBI:61891"/>
        <dbReference type="EC" id="2.1.1.297"/>
    </reaction>
</comment>
<dbReference type="NCBIfam" id="TIGR00536">
    <property type="entry name" value="hemK_fam"/>
    <property type="match status" value="1"/>
</dbReference>
<keyword evidence="2 8" id="KW-0489">Methyltransferase</keyword>
<name>A0ABT1RW30_9FIRM</name>
<dbReference type="RefSeq" id="WP_066861646.1">
    <property type="nucleotide sequence ID" value="NZ_CABKVV010000012.1"/>
</dbReference>
<keyword evidence="3 8" id="KW-0808">Transferase</keyword>
<evidence type="ECO:0000259" key="6">
    <source>
        <dbReference type="Pfam" id="PF05175"/>
    </source>
</evidence>
<keyword evidence="9" id="KW-1185">Reference proteome</keyword>
<dbReference type="Gene3D" id="1.10.8.10">
    <property type="entry name" value="DNA helicase RuvA subunit, C-terminal domain"/>
    <property type="match status" value="1"/>
</dbReference>
<dbReference type="Pfam" id="PF17827">
    <property type="entry name" value="PrmC_N"/>
    <property type="match status" value="1"/>
</dbReference>
<protein>
    <recommendedName>
        <fullName evidence="1">peptide chain release factor N(5)-glutamine methyltransferase</fullName>
        <ecNumber evidence="1">2.1.1.297</ecNumber>
    </recommendedName>
</protein>
<organism evidence="8 9">
    <name type="scientific">Neglectibacter timonensis</name>
    <dbReference type="NCBI Taxonomy" id="1776382"/>
    <lineage>
        <taxon>Bacteria</taxon>
        <taxon>Bacillati</taxon>
        <taxon>Bacillota</taxon>
        <taxon>Clostridia</taxon>
        <taxon>Eubacteriales</taxon>
        <taxon>Oscillospiraceae</taxon>
        <taxon>Neglectibacter</taxon>
    </lineage>
</organism>
<evidence type="ECO:0000259" key="7">
    <source>
        <dbReference type="Pfam" id="PF17827"/>
    </source>
</evidence>
<dbReference type="InterPro" id="IPR019874">
    <property type="entry name" value="RF_methyltr_PrmC"/>
</dbReference>
<dbReference type="InterPro" id="IPR050320">
    <property type="entry name" value="N5-glutamine_MTase"/>
</dbReference>
<dbReference type="PANTHER" id="PTHR18895:SF74">
    <property type="entry name" value="MTRF1L RELEASE FACTOR GLUTAMINE METHYLTRANSFERASE"/>
    <property type="match status" value="1"/>
</dbReference>
<dbReference type="EC" id="2.1.1.297" evidence="1"/>
<dbReference type="InterPro" id="IPR029063">
    <property type="entry name" value="SAM-dependent_MTases_sf"/>
</dbReference>
<dbReference type="Gene3D" id="3.40.50.150">
    <property type="entry name" value="Vaccinia Virus protein VP39"/>
    <property type="match status" value="1"/>
</dbReference>
<dbReference type="InterPro" id="IPR004556">
    <property type="entry name" value="HemK-like"/>
</dbReference>